<name>A0ABM1IL21_POLDO</name>
<dbReference type="RefSeq" id="XP_015180908.1">
    <property type="nucleotide sequence ID" value="XM_015325422.1"/>
</dbReference>
<dbReference type="Pfam" id="PF15497">
    <property type="entry name" value="SNAPC5"/>
    <property type="match status" value="1"/>
</dbReference>
<gene>
    <name evidence="2" type="primary">LOC107068715</name>
</gene>
<evidence type="ECO:0000313" key="2">
    <source>
        <dbReference type="RefSeq" id="XP_015180908.1"/>
    </source>
</evidence>
<dbReference type="Proteomes" id="UP000694924">
    <property type="component" value="Unplaced"/>
</dbReference>
<sequence length="115" mass="13459">MSKLREYKKFRAQVDKERSILKNILSKLDQQIDALQVEQLNIIGLINAKNNPKKVLKDTKEESSLQTSNNQVSNEKMLDLSVPMLIDLNEEESEDDNSRNAFYEFNHMFKKEINN</sequence>
<dbReference type="GeneID" id="107068715"/>
<organism evidence="1 2">
    <name type="scientific">Polistes dominula</name>
    <name type="common">European paper wasp</name>
    <name type="synonym">Vespa dominula</name>
    <dbReference type="NCBI Taxonomy" id="743375"/>
    <lineage>
        <taxon>Eukaryota</taxon>
        <taxon>Metazoa</taxon>
        <taxon>Ecdysozoa</taxon>
        <taxon>Arthropoda</taxon>
        <taxon>Hexapoda</taxon>
        <taxon>Insecta</taxon>
        <taxon>Pterygota</taxon>
        <taxon>Neoptera</taxon>
        <taxon>Endopterygota</taxon>
        <taxon>Hymenoptera</taxon>
        <taxon>Apocrita</taxon>
        <taxon>Aculeata</taxon>
        <taxon>Vespoidea</taxon>
        <taxon>Vespidae</taxon>
        <taxon>Polistinae</taxon>
        <taxon>Polistini</taxon>
        <taxon>Polistes</taxon>
    </lineage>
</organism>
<accession>A0ABM1IL21</accession>
<keyword evidence="1" id="KW-1185">Reference proteome</keyword>
<reference evidence="2" key="1">
    <citation type="submission" date="2025-08" db="UniProtKB">
        <authorList>
            <consortium name="RefSeq"/>
        </authorList>
    </citation>
    <scope>IDENTIFICATION</scope>
    <source>
        <tissue evidence="2">Whole body</tissue>
    </source>
</reference>
<protein>
    <submittedName>
        <fullName evidence="2">Uncharacterized protein LOC107068715</fullName>
    </submittedName>
</protein>
<evidence type="ECO:0000313" key="1">
    <source>
        <dbReference type="Proteomes" id="UP000694924"/>
    </source>
</evidence>
<proteinExistence type="predicted"/>
<dbReference type="InterPro" id="IPR029138">
    <property type="entry name" value="SNAPC5"/>
</dbReference>